<gene>
    <name evidence="2" type="ORF">BDV98DRAFT_568468</name>
</gene>
<evidence type="ECO:0000256" key="1">
    <source>
        <dbReference type="SAM" id="Phobius"/>
    </source>
</evidence>
<protein>
    <submittedName>
        <fullName evidence="2">Uncharacterized protein</fullName>
    </submittedName>
</protein>
<keyword evidence="1" id="KW-0812">Transmembrane</keyword>
<accession>A0A5C3QGH3</accession>
<evidence type="ECO:0000313" key="3">
    <source>
        <dbReference type="Proteomes" id="UP000305067"/>
    </source>
</evidence>
<proteinExistence type="predicted"/>
<dbReference type="EMBL" id="ML178826">
    <property type="protein sequence ID" value="TFL01106.1"/>
    <property type="molecule type" value="Genomic_DNA"/>
</dbReference>
<organism evidence="2 3">
    <name type="scientific">Pterulicium gracile</name>
    <dbReference type="NCBI Taxonomy" id="1884261"/>
    <lineage>
        <taxon>Eukaryota</taxon>
        <taxon>Fungi</taxon>
        <taxon>Dikarya</taxon>
        <taxon>Basidiomycota</taxon>
        <taxon>Agaricomycotina</taxon>
        <taxon>Agaricomycetes</taxon>
        <taxon>Agaricomycetidae</taxon>
        <taxon>Agaricales</taxon>
        <taxon>Pleurotineae</taxon>
        <taxon>Pterulaceae</taxon>
        <taxon>Pterulicium</taxon>
    </lineage>
</organism>
<feature type="transmembrane region" description="Helical" evidence="1">
    <location>
        <begin position="163"/>
        <end position="188"/>
    </location>
</feature>
<keyword evidence="1" id="KW-1133">Transmembrane helix</keyword>
<dbReference type="Proteomes" id="UP000305067">
    <property type="component" value="Unassembled WGS sequence"/>
</dbReference>
<sequence>MWSSGRLAGVGVYGHHSRIIFCLSTNAFFGTRDDDGLGFRLRSCLFSPVFTDARFGRVRSSSFHSNSYISTPYTHLVATLSSSRYSPLSTTSLPSHYSTYLSNLLPSPASLFVSIPLSSCIIDHSNISLSFRLFSMHCRHRPFVISLLQPPLSPFFLSLRRCFLCFLGLGLGRVGIISIPVFWFGVFLCVVRCWGFGWG</sequence>
<evidence type="ECO:0000313" key="2">
    <source>
        <dbReference type="EMBL" id="TFL01106.1"/>
    </source>
</evidence>
<name>A0A5C3QGH3_9AGAR</name>
<keyword evidence="1" id="KW-0472">Membrane</keyword>
<dbReference type="AlphaFoldDB" id="A0A5C3QGH3"/>
<reference evidence="2 3" key="1">
    <citation type="journal article" date="2019" name="Nat. Ecol. Evol.">
        <title>Megaphylogeny resolves global patterns of mushroom evolution.</title>
        <authorList>
            <person name="Varga T."/>
            <person name="Krizsan K."/>
            <person name="Foldi C."/>
            <person name="Dima B."/>
            <person name="Sanchez-Garcia M."/>
            <person name="Sanchez-Ramirez S."/>
            <person name="Szollosi G.J."/>
            <person name="Szarkandi J.G."/>
            <person name="Papp V."/>
            <person name="Albert L."/>
            <person name="Andreopoulos W."/>
            <person name="Angelini C."/>
            <person name="Antonin V."/>
            <person name="Barry K.W."/>
            <person name="Bougher N.L."/>
            <person name="Buchanan P."/>
            <person name="Buyck B."/>
            <person name="Bense V."/>
            <person name="Catcheside P."/>
            <person name="Chovatia M."/>
            <person name="Cooper J."/>
            <person name="Damon W."/>
            <person name="Desjardin D."/>
            <person name="Finy P."/>
            <person name="Geml J."/>
            <person name="Haridas S."/>
            <person name="Hughes K."/>
            <person name="Justo A."/>
            <person name="Karasinski D."/>
            <person name="Kautmanova I."/>
            <person name="Kiss B."/>
            <person name="Kocsube S."/>
            <person name="Kotiranta H."/>
            <person name="LaButti K.M."/>
            <person name="Lechner B.E."/>
            <person name="Liimatainen K."/>
            <person name="Lipzen A."/>
            <person name="Lukacs Z."/>
            <person name="Mihaltcheva S."/>
            <person name="Morgado L.N."/>
            <person name="Niskanen T."/>
            <person name="Noordeloos M.E."/>
            <person name="Ohm R.A."/>
            <person name="Ortiz-Santana B."/>
            <person name="Ovrebo C."/>
            <person name="Racz N."/>
            <person name="Riley R."/>
            <person name="Savchenko A."/>
            <person name="Shiryaev A."/>
            <person name="Soop K."/>
            <person name="Spirin V."/>
            <person name="Szebenyi C."/>
            <person name="Tomsovsky M."/>
            <person name="Tulloss R.E."/>
            <person name="Uehling J."/>
            <person name="Grigoriev I.V."/>
            <person name="Vagvolgyi C."/>
            <person name="Papp T."/>
            <person name="Martin F.M."/>
            <person name="Miettinen O."/>
            <person name="Hibbett D.S."/>
            <person name="Nagy L.G."/>
        </authorList>
    </citation>
    <scope>NUCLEOTIDE SEQUENCE [LARGE SCALE GENOMIC DNA]</scope>
    <source>
        <strain evidence="2 3">CBS 309.79</strain>
    </source>
</reference>
<keyword evidence="3" id="KW-1185">Reference proteome</keyword>